<proteinExistence type="predicted"/>
<sequence>MKPAHMLGASVFAGALLASMLVSSTPASADTAPFSPFNPDGSLKSPAQMMHDCNNAAYLLDRSDPACTVTAGPVTKTSVIFPAQMISSKDGTGSPVGEACSTSGISVAKDFEVTLSTGWNFGGFLFPEMEWEHALMGSTIAAAIAPEASYETVTERTHGSTETVNADYHHVGWLEDDATYDESQMTVTANYFNGKTYAEDPYKFTTYGAAPLASPTTDSFQGLDRIMSTDEIKNCTGSDWQTYVKTLPVLQQASTLAWYPSNGRLVNSDITNMCIQALGNSKTVAQVDIEPCTTSSSSTQVWNWTWASKGWQVKNSASGLCLTATGRGNNAPVVQQTCQPTLLNQQWQFNEYKSTVYPLDYEESVYVLGNIGYGTYLYPTSRYSKADLVTGAQNFAPQQEYSYTS</sequence>
<evidence type="ECO:0000313" key="4">
    <source>
        <dbReference type="Proteomes" id="UP000183015"/>
    </source>
</evidence>
<dbReference type="SMART" id="SM00458">
    <property type="entry name" value="RICIN"/>
    <property type="match status" value="1"/>
</dbReference>
<protein>
    <submittedName>
        <fullName evidence="3">Ricin-type beta-trefoil lectin domain-containing protein</fullName>
    </submittedName>
</protein>
<feature type="domain" description="Ricin B lectin" evidence="2">
    <location>
        <begin position="262"/>
        <end position="389"/>
    </location>
</feature>
<dbReference type="CDD" id="cd23385">
    <property type="entry name" value="beta-trefoil_Ricin_MRC-like"/>
    <property type="match status" value="1"/>
</dbReference>
<dbReference type="Gene3D" id="2.80.10.50">
    <property type="match status" value="1"/>
</dbReference>
<dbReference type="GO" id="GO:0030246">
    <property type="term" value="F:carbohydrate binding"/>
    <property type="evidence" value="ECO:0007669"/>
    <property type="project" value="UniProtKB-KW"/>
</dbReference>
<evidence type="ECO:0000313" key="3">
    <source>
        <dbReference type="EMBL" id="SEM20224.1"/>
    </source>
</evidence>
<feature type="signal peptide" evidence="1">
    <location>
        <begin position="1"/>
        <end position="29"/>
    </location>
</feature>
<evidence type="ECO:0000256" key="1">
    <source>
        <dbReference type="SAM" id="SignalP"/>
    </source>
</evidence>
<name>A0A1H7WFU7_STRJI</name>
<dbReference type="InterPro" id="IPR000772">
    <property type="entry name" value="Ricin_B_lectin"/>
</dbReference>
<dbReference type="Pfam" id="PF00652">
    <property type="entry name" value="Ricin_B_lectin"/>
    <property type="match status" value="1"/>
</dbReference>
<evidence type="ECO:0000259" key="2">
    <source>
        <dbReference type="SMART" id="SM00458"/>
    </source>
</evidence>
<organism evidence="3 4">
    <name type="scientific">Streptacidiphilus jiangxiensis</name>
    <dbReference type="NCBI Taxonomy" id="235985"/>
    <lineage>
        <taxon>Bacteria</taxon>
        <taxon>Bacillati</taxon>
        <taxon>Actinomycetota</taxon>
        <taxon>Actinomycetes</taxon>
        <taxon>Kitasatosporales</taxon>
        <taxon>Streptomycetaceae</taxon>
        <taxon>Streptacidiphilus</taxon>
    </lineage>
</organism>
<accession>A0A1H7WFU7</accession>
<dbReference type="SUPFAM" id="SSF50370">
    <property type="entry name" value="Ricin B-like lectins"/>
    <property type="match status" value="1"/>
</dbReference>
<gene>
    <name evidence="3" type="ORF">SAMN05414137_120127</name>
</gene>
<dbReference type="RefSeq" id="WP_082014963.1">
    <property type="nucleotide sequence ID" value="NZ_BBPN01000011.1"/>
</dbReference>
<dbReference type="PROSITE" id="PS50231">
    <property type="entry name" value="RICIN_B_LECTIN"/>
    <property type="match status" value="1"/>
</dbReference>
<feature type="chain" id="PRO_5010234848" evidence="1">
    <location>
        <begin position="30"/>
        <end position="405"/>
    </location>
</feature>
<dbReference type="InterPro" id="IPR035992">
    <property type="entry name" value="Ricin_B-like_lectins"/>
</dbReference>
<dbReference type="Proteomes" id="UP000183015">
    <property type="component" value="Unassembled WGS sequence"/>
</dbReference>
<dbReference type="AlphaFoldDB" id="A0A1H7WFU7"/>
<keyword evidence="4" id="KW-1185">Reference proteome</keyword>
<dbReference type="EMBL" id="FOAZ01000020">
    <property type="protein sequence ID" value="SEM20224.1"/>
    <property type="molecule type" value="Genomic_DNA"/>
</dbReference>
<reference evidence="4" key="1">
    <citation type="submission" date="2016-10" db="EMBL/GenBank/DDBJ databases">
        <authorList>
            <person name="Varghese N."/>
        </authorList>
    </citation>
    <scope>NUCLEOTIDE SEQUENCE [LARGE SCALE GENOMIC DNA]</scope>
    <source>
        <strain evidence="4">DSM 45096 / BCRC 16803 / CGMCC 4.1857 / CIP 109030 / JCM 12277 / KCTC 19219 / NBRC 100920 / 33214</strain>
    </source>
</reference>
<dbReference type="OrthoDB" id="4274870at2"/>
<keyword evidence="1" id="KW-0732">Signal</keyword>
<keyword evidence="3" id="KW-0430">Lectin</keyword>